<dbReference type="Pfam" id="PF04909">
    <property type="entry name" value="Amidohydro_2"/>
    <property type="match status" value="1"/>
</dbReference>
<dbReference type="GO" id="GO:0005829">
    <property type="term" value="C:cytosol"/>
    <property type="evidence" value="ECO:0007669"/>
    <property type="project" value="TreeGrafter"/>
</dbReference>
<dbReference type="GO" id="GO:0016787">
    <property type="term" value="F:hydrolase activity"/>
    <property type="evidence" value="ECO:0007669"/>
    <property type="project" value="InterPro"/>
</dbReference>
<accession>W4M374</accession>
<evidence type="ECO:0000256" key="4">
    <source>
        <dbReference type="ARBA" id="ARBA00012365"/>
    </source>
</evidence>
<comment type="similarity">
    <text evidence="2">Belongs to the metallo-dependent hydrolases superfamily. ACMSD family.</text>
</comment>
<dbReference type="PANTHER" id="PTHR21240:SF27">
    <property type="entry name" value="2-AMINO-3-CARBOXYMUCONATE-6-SEMIALDEHYDE DECARBOXYLASE"/>
    <property type="match status" value="1"/>
</dbReference>
<dbReference type="GO" id="GO:0001760">
    <property type="term" value="F:aminocarboxymuconate-semialdehyde decarboxylase activity"/>
    <property type="evidence" value="ECO:0007669"/>
    <property type="project" value="UniProtKB-EC"/>
</dbReference>
<evidence type="ECO:0000256" key="6">
    <source>
        <dbReference type="ARBA" id="ARBA00022723"/>
    </source>
</evidence>
<name>W4M374_9BACT</name>
<keyword evidence="9" id="KW-0456">Lyase</keyword>
<dbReference type="InterPro" id="IPR032466">
    <property type="entry name" value="Metal_Hydrolase"/>
</dbReference>
<evidence type="ECO:0000256" key="1">
    <source>
        <dbReference type="ARBA" id="ARBA00005079"/>
    </source>
</evidence>
<dbReference type="HOGENOM" id="CLU_039329_1_2_7"/>
<evidence type="ECO:0000256" key="11">
    <source>
        <dbReference type="SAM" id="MobiDB-lite"/>
    </source>
</evidence>
<dbReference type="InterPro" id="IPR006680">
    <property type="entry name" value="Amidohydro-rel"/>
</dbReference>
<protein>
    <recommendedName>
        <fullName evidence="5">2-amino-3-carboxymuconate-6-semialdehyde decarboxylase</fullName>
        <ecNumber evidence="4">4.1.1.45</ecNumber>
    </recommendedName>
    <alternativeName>
        <fullName evidence="10">Picolinate carboxylase</fullName>
    </alternativeName>
</protein>
<keyword evidence="6" id="KW-0479">Metal-binding</keyword>
<dbReference type="EC" id="4.1.1.45" evidence="4"/>
<evidence type="ECO:0000256" key="3">
    <source>
        <dbReference type="ARBA" id="ARBA00011245"/>
    </source>
</evidence>
<keyword evidence="7" id="KW-0210">Decarboxylase</keyword>
<dbReference type="InterPro" id="IPR032465">
    <property type="entry name" value="ACMSD"/>
</dbReference>
<reference evidence="14 15" key="1">
    <citation type="journal article" date="2014" name="Nature">
        <title>An environmental bacterial taxon with a large and distinct metabolic repertoire.</title>
        <authorList>
            <person name="Wilson M.C."/>
            <person name="Mori T."/>
            <person name="Ruckert C."/>
            <person name="Uria A.R."/>
            <person name="Helf M.J."/>
            <person name="Takada K."/>
            <person name="Gernert C."/>
            <person name="Steffens U.A."/>
            <person name="Heycke N."/>
            <person name="Schmitt S."/>
            <person name="Rinke C."/>
            <person name="Helfrich E.J."/>
            <person name="Brachmann A.O."/>
            <person name="Gurgui C."/>
            <person name="Wakimoto T."/>
            <person name="Kracht M."/>
            <person name="Crusemann M."/>
            <person name="Hentschel U."/>
            <person name="Abe I."/>
            <person name="Matsunaga S."/>
            <person name="Kalinowski J."/>
            <person name="Takeyama H."/>
            <person name="Piel J."/>
        </authorList>
    </citation>
    <scope>NUCLEOTIDE SEQUENCE [LARGE SCALE GENOMIC DNA]</scope>
    <source>
        <strain evidence="15">TSY2</strain>
    </source>
</reference>
<dbReference type="PANTHER" id="PTHR21240">
    <property type="entry name" value="2-AMINO-3-CARBOXYLMUCONATE-6-SEMIALDEHYDE DECARBOXYLASE"/>
    <property type="match status" value="1"/>
</dbReference>
<comment type="subunit">
    <text evidence="3">Monomer.</text>
</comment>
<evidence type="ECO:0000256" key="5">
    <source>
        <dbReference type="ARBA" id="ARBA00021214"/>
    </source>
</evidence>
<comment type="caution">
    <text evidence="14">The sequence shown here is derived from an EMBL/GenBank/DDBJ whole genome shotgun (WGS) entry which is preliminary data.</text>
</comment>
<feature type="region of interest" description="Disordered" evidence="11">
    <location>
        <begin position="52"/>
        <end position="72"/>
    </location>
</feature>
<organism evidence="14 15">
    <name type="scientific">Candidatus Entotheonella gemina</name>
    <dbReference type="NCBI Taxonomy" id="1429439"/>
    <lineage>
        <taxon>Bacteria</taxon>
        <taxon>Pseudomonadati</taxon>
        <taxon>Nitrospinota/Tectimicrobiota group</taxon>
        <taxon>Candidatus Tectimicrobiota</taxon>
        <taxon>Candidatus Entotheonellia</taxon>
        <taxon>Candidatus Entotheonellales</taxon>
        <taxon>Candidatus Entotheonellaceae</taxon>
        <taxon>Candidatus Entotheonella</taxon>
    </lineage>
</organism>
<keyword evidence="8" id="KW-0862">Zinc</keyword>
<dbReference type="EMBL" id="AZHX01001176">
    <property type="protein sequence ID" value="ETX04628.1"/>
    <property type="molecule type" value="Genomic_DNA"/>
</dbReference>
<sequence length="374" mass="41997">MTTQVIARKIDVDTHFYPPVDYKALREYLPQGLMAQAQDMLVRDARRALEPERVAAETSGTVPPTRPQVDPHRDADARAAAMDQTGFDMQVLIPDALFANLYGASPSGQDLSLPIRIALCKLYNDAVADAERRYPDRFIGPVNIPFDDLEASILESRRAVRELGLRAILVPGNWMGHNFDSLELYPFWEALNELDVTVFVHHIPQGCRGRTSIDHPPRYPMIGMERMRRLHIGTYLGFGLEYTVACAALALGGVLDEFPNLRFCFFEAGASWMPYAMYGADRSFEIEPQCARTTTLPSELIKKHCLTAVEPAEHLEQLVAVLGSENFFFGTDYPHPEFQRYHNTAAAILDRPGLSETDKANILGNNIARFLKLE</sequence>
<evidence type="ECO:0000256" key="10">
    <source>
        <dbReference type="ARBA" id="ARBA00031120"/>
    </source>
</evidence>
<keyword evidence="15" id="KW-1185">Reference proteome</keyword>
<keyword evidence="12" id="KW-1133">Transmembrane helix</keyword>
<keyword evidence="12" id="KW-0472">Membrane</keyword>
<evidence type="ECO:0000256" key="8">
    <source>
        <dbReference type="ARBA" id="ARBA00022833"/>
    </source>
</evidence>
<evidence type="ECO:0000256" key="12">
    <source>
        <dbReference type="SAM" id="Phobius"/>
    </source>
</evidence>
<comment type="pathway">
    <text evidence="1">Secondary metabolite metabolism; quinolate metabolism.</text>
</comment>
<dbReference type="GO" id="GO:0046872">
    <property type="term" value="F:metal ion binding"/>
    <property type="evidence" value="ECO:0007669"/>
    <property type="project" value="UniProtKB-KW"/>
</dbReference>
<feature type="domain" description="Amidohydrolase-related" evidence="13">
    <location>
        <begin position="10"/>
        <end position="373"/>
    </location>
</feature>
<evidence type="ECO:0000313" key="15">
    <source>
        <dbReference type="Proteomes" id="UP000019140"/>
    </source>
</evidence>
<evidence type="ECO:0000256" key="2">
    <source>
        <dbReference type="ARBA" id="ARBA00005871"/>
    </source>
</evidence>
<evidence type="ECO:0000256" key="7">
    <source>
        <dbReference type="ARBA" id="ARBA00022793"/>
    </source>
</evidence>
<feature type="transmembrane region" description="Helical" evidence="12">
    <location>
        <begin position="232"/>
        <end position="255"/>
    </location>
</feature>
<evidence type="ECO:0000256" key="9">
    <source>
        <dbReference type="ARBA" id="ARBA00023239"/>
    </source>
</evidence>
<dbReference type="AlphaFoldDB" id="W4M374"/>
<evidence type="ECO:0000313" key="14">
    <source>
        <dbReference type="EMBL" id="ETX04628.1"/>
    </source>
</evidence>
<dbReference type="SUPFAM" id="SSF51556">
    <property type="entry name" value="Metallo-dependent hydrolases"/>
    <property type="match status" value="1"/>
</dbReference>
<keyword evidence="12" id="KW-0812">Transmembrane</keyword>
<gene>
    <name evidence="14" type="ORF">ETSY2_27735</name>
</gene>
<proteinExistence type="inferred from homology"/>
<dbReference type="Proteomes" id="UP000019140">
    <property type="component" value="Unassembled WGS sequence"/>
</dbReference>
<dbReference type="GO" id="GO:0019748">
    <property type="term" value="P:secondary metabolic process"/>
    <property type="evidence" value="ECO:0007669"/>
    <property type="project" value="TreeGrafter"/>
</dbReference>
<dbReference type="Gene3D" id="3.20.20.140">
    <property type="entry name" value="Metal-dependent hydrolases"/>
    <property type="match status" value="1"/>
</dbReference>
<evidence type="ECO:0000259" key="13">
    <source>
        <dbReference type="Pfam" id="PF04909"/>
    </source>
</evidence>